<keyword evidence="2" id="KW-1185">Reference proteome</keyword>
<dbReference type="Gene3D" id="3.40.50.150">
    <property type="entry name" value="Vaccinia Virus protein VP39"/>
    <property type="match status" value="1"/>
</dbReference>
<reference evidence="1" key="2">
    <citation type="submission" date="2020-09" db="EMBL/GenBank/DDBJ databases">
        <authorList>
            <person name="Sun Q."/>
            <person name="Zhou Y."/>
        </authorList>
    </citation>
    <scope>NUCLEOTIDE SEQUENCE</scope>
    <source>
        <strain evidence="1">CGMCC 1.6293</strain>
    </source>
</reference>
<dbReference type="EMBL" id="BMLF01000001">
    <property type="protein sequence ID" value="GGL88079.1"/>
    <property type="molecule type" value="Genomic_DNA"/>
</dbReference>
<dbReference type="Proteomes" id="UP000649829">
    <property type="component" value="Unassembled WGS sequence"/>
</dbReference>
<reference evidence="1" key="1">
    <citation type="journal article" date="2014" name="Int. J. Syst. Evol. Microbiol.">
        <title>Complete genome sequence of Corynebacterium casei LMG S-19264T (=DSM 44701T), isolated from a smear-ripened cheese.</title>
        <authorList>
            <consortium name="US DOE Joint Genome Institute (JGI-PGF)"/>
            <person name="Walter F."/>
            <person name="Albersmeier A."/>
            <person name="Kalinowski J."/>
            <person name="Ruckert C."/>
        </authorList>
    </citation>
    <scope>NUCLEOTIDE SEQUENCE</scope>
    <source>
        <strain evidence="1">CGMCC 1.6293</strain>
    </source>
</reference>
<comment type="caution">
    <text evidence="1">The sequence shown here is derived from an EMBL/GenBank/DDBJ whole genome shotgun (WGS) entry which is preliminary data.</text>
</comment>
<protein>
    <submittedName>
        <fullName evidence="1">Uncharacterized protein</fullName>
    </submittedName>
</protein>
<accession>A0A917WBU3</accession>
<evidence type="ECO:0000313" key="2">
    <source>
        <dbReference type="Proteomes" id="UP000649829"/>
    </source>
</evidence>
<organism evidence="1 2">
    <name type="scientific">Pseudooceanicola nanhaiensis</name>
    <dbReference type="NCBI Taxonomy" id="375761"/>
    <lineage>
        <taxon>Bacteria</taxon>
        <taxon>Pseudomonadati</taxon>
        <taxon>Pseudomonadota</taxon>
        <taxon>Alphaproteobacteria</taxon>
        <taxon>Rhodobacterales</taxon>
        <taxon>Paracoccaceae</taxon>
        <taxon>Pseudooceanicola</taxon>
    </lineage>
</organism>
<dbReference type="RefSeq" id="WP_028285671.1">
    <property type="nucleotide sequence ID" value="NZ_BMLF01000001.1"/>
</dbReference>
<name>A0A917WBU3_9RHOB</name>
<evidence type="ECO:0000313" key="1">
    <source>
        <dbReference type="EMBL" id="GGL88079.1"/>
    </source>
</evidence>
<dbReference type="Pfam" id="PF13578">
    <property type="entry name" value="Methyltransf_24"/>
    <property type="match status" value="1"/>
</dbReference>
<sequence>MERGFQEKLSDELMQVLYDLNRCVIQSGEKMEGSLFYGHYKYPEGDNAEIPIDGTFHKRYNVLNATRGKTHMLEIGLNAGHSAGFVLECNETIKFTSIDIAAHAYTPICADYLSSRYGSRFRFLKGDSTKVFPLRYFEFTDVDLIHIDGGHGLDVCWADLVHAVFLPNTSGRVRHIILDDTGHAPIREAVIEFINRGYLATENYNNHWQGFGDMYLRVL</sequence>
<dbReference type="AlphaFoldDB" id="A0A917WBU3"/>
<proteinExistence type="predicted"/>
<gene>
    <name evidence="1" type="ORF">GCM10011534_07600</name>
</gene>
<dbReference type="InterPro" id="IPR029063">
    <property type="entry name" value="SAM-dependent_MTases_sf"/>
</dbReference>
<dbReference type="SUPFAM" id="SSF53335">
    <property type="entry name" value="S-adenosyl-L-methionine-dependent methyltransferases"/>
    <property type="match status" value="1"/>
</dbReference>